<sequence length="312" mass="33336">MSYQLRPSQPSQPSQQEDGGHDAYTTYEYGPGYGQQAYAQPQQPDMQPPPLSEATMYYHDGLARTHTWIANQPPVMTPPPTTKTPFSEWTGPTTDSTFDRRTLGGYSATMPPRPPNEDVRVCGVKRNAFFIILAIGLFLVVVAIAVGLGVGLGTRKSSSSVALDSTPADLGAISSSSSSSSSTTITPTATTSTTATSVKASPTPSYTGILIPGPVICPQDNNTVYVSQGTSKPFNVQCGRDYNSAGGARDITHMHKATMAQCIDACGERASCVGVGWGNYQGSYQCWMKSKLGDPNSSSRWYFAQLQNMDSV</sequence>
<keyword evidence="2" id="KW-1185">Reference proteome</keyword>
<organism evidence="1 2">
    <name type="scientific">Hypoxylon rubiginosum</name>
    <dbReference type="NCBI Taxonomy" id="110542"/>
    <lineage>
        <taxon>Eukaryota</taxon>
        <taxon>Fungi</taxon>
        <taxon>Dikarya</taxon>
        <taxon>Ascomycota</taxon>
        <taxon>Pezizomycotina</taxon>
        <taxon>Sordariomycetes</taxon>
        <taxon>Xylariomycetidae</taxon>
        <taxon>Xylariales</taxon>
        <taxon>Hypoxylaceae</taxon>
        <taxon>Hypoxylon</taxon>
    </lineage>
</organism>
<dbReference type="Proteomes" id="UP001497700">
    <property type="component" value="Unassembled WGS sequence"/>
</dbReference>
<comment type="caution">
    <text evidence="1">The sequence shown here is derived from an EMBL/GenBank/DDBJ whole genome shotgun (WGS) entry which is preliminary data.</text>
</comment>
<evidence type="ECO:0000313" key="1">
    <source>
        <dbReference type="EMBL" id="KAI4864247.1"/>
    </source>
</evidence>
<accession>A0ACB9YXW8</accession>
<reference evidence="1 2" key="1">
    <citation type="journal article" date="2022" name="New Phytol.">
        <title>Ecological generalism drives hyperdiversity of secondary metabolite gene clusters in xylarialean endophytes.</title>
        <authorList>
            <person name="Franco M.E.E."/>
            <person name="Wisecaver J.H."/>
            <person name="Arnold A.E."/>
            <person name="Ju Y.M."/>
            <person name="Slot J.C."/>
            <person name="Ahrendt S."/>
            <person name="Moore L.P."/>
            <person name="Eastman K.E."/>
            <person name="Scott K."/>
            <person name="Konkel Z."/>
            <person name="Mondo S.J."/>
            <person name="Kuo A."/>
            <person name="Hayes R.D."/>
            <person name="Haridas S."/>
            <person name="Andreopoulos B."/>
            <person name="Riley R."/>
            <person name="LaButti K."/>
            <person name="Pangilinan J."/>
            <person name="Lipzen A."/>
            <person name="Amirebrahimi M."/>
            <person name="Yan J."/>
            <person name="Adam C."/>
            <person name="Keymanesh K."/>
            <person name="Ng V."/>
            <person name="Louie K."/>
            <person name="Northen T."/>
            <person name="Drula E."/>
            <person name="Henrissat B."/>
            <person name="Hsieh H.M."/>
            <person name="Youens-Clark K."/>
            <person name="Lutzoni F."/>
            <person name="Miadlikowska J."/>
            <person name="Eastwood D.C."/>
            <person name="Hamelin R.C."/>
            <person name="Grigoriev I.V."/>
            <person name="U'Ren J.M."/>
        </authorList>
    </citation>
    <scope>NUCLEOTIDE SEQUENCE [LARGE SCALE GENOMIC DNA]</scope>
    <source>
        <strain evidence="1 2">CBS 119005</strain>
    </source>
</reference>
<dbReference type="EMBL" id="MU393489">
    <property type="protein sequence ID" value="KAI4864247.1"/>
    <property type="molecule type" value="Genomic_DNA"/>
</dbReference>
<protein>
    <submittedName>
        <fullName evidence="1">Uncharacterized protein</fullName>
    </submittedName>
</protein>
<evidence type="ECO:0000313" key="2">
    <source>
        <dbReference type="Proteomes" id="UP001497700"/>
    </source>
</evidence>
<name>A0ACB9YXW8_9PEZI</name>
<proteinExistence type="predicted"/>
<gene>
    <name evidence="1" type="ORF">F4820DRAFT_340328</name>
</gene>